<keyword evidence="2 7" id="KW-0378">Hydrolase</keyword>
<dbReference type="PANTHER" id="PTHR31490">
    <property type="entry name" value="GLYCOSYL HYDROLASE"/>
    <property type="match status" value="1"/>
</dbReference>
<dbReference type="Gene3D" id="3.20.20.80">
    <property type="entry name" value="Glycosidases"/>
    <property type="match status" value="1"/>
</dbReference>
<dbReference type="SUPFAM" id="SSF51445">
    <property type="entry name" value="(Trans)glycosidases"/>
    <property type="match status" value="1"/>
</dbReference>
<dbReference type="EC" id="3.2.1.8" evidence="7"/>
<evidence type="ECO:0000313" key="11">
    <source>
        <dbReference type="Proteomes" id="UP000886750"/>
    </source>
</evidence>
<keyword evidence="8" id="KW-0732">Signal</keyword>
<keyword evidence="5 7" id="KW-0624">Polysaccharide degradation</keyword>
<dbReference type="Pfam" id="PF00331">
    <property type="entry name" value="Glyco_hydro_10"/>
    <property type="match status" value="1"/>
</dbReference>
<evidence type="ECO:0000256" key="2">
    <source>
        <dbReference type="ARBA" id="ARBA00022801"/>
    </source>
</evidence>
<keyword evidence="3 7" id="KW-0119">Carbohydrate metabolism</keyword>
<protein>
    <recommendedName>
        <fullName evidence="7">Beta-xylanase</fullName>
        <ecNumber evidence="7">3.2.1.8</ecNumber>
    </recommendedName>
</protein>
<evidence type="ECO:0000259" key="9">
    <source>
        <dbReference type="PROSITE" id="PS51760"/>
    </source>
</evidence>
<organism evidence="10 11">
    <name type="scientific">Candidatus Borkfalkia excrementigallinarum</name>
    <dbReference type="NCBI Taxonomy" id="2838506"/>
    <lineage>
        <taxon>Bacteria</taxon>
        <taxon>Bacillati</taxon>
        <taxon>Bacillota</taxon>
        <taxon>Clostridia</taxon>
        <taxon>Christensenellales</taxon>
        <taxon>Christensenellaceae</taxon>
        <taxon>Candidatus Borkfalkia</taxon>
    </lineage>
</organism>
<dbReference type="PRINTS" id="PR00134">
    <property type="entry name" value="GLHYDRLASE10"/>
</dbReference>
<dbReference type="PROSITE" id="PS51760">
    <property type="entry name" value="GH10_2"/>
    <property type="match status" value="1"/>
</dbReference>
<dbReference type="EMBL" id="DXCQ01000002">
    <property type="protein sequence ID" value="HIY96107.1"/>
    <property type="molecule type" value="Genomic_DNA"/>
</dbReference>
<evidence type="ECO:0000256" key="5">
    <source>
        <dbReference type="ARBA" id="ARBA00023326"/>
    </source>
</evidence>
<feature type="chain" id="PRO_5038723407" description="Beta-xylanase" evidence="8">
    <location>
        <begin position="22"/>
        <end position="382"/>
    </location>
</feature>
<evidence type="ECO:0000256" key="7">
    <source>
        <dbReference type="RuleBase" id="RU361174"/>
    </source>
</evidence>
<dbReference type="PROSITE" id="PS51257">
    <property type="entry name" value="PROKAR_LIPOPROTEIN"/>
    <property type="match status" value="1"/>
</dbReference>
<evidence type="ECO:0000256" key="8">
    <source>
        <dbReference type="SAM" id="SignalP"/>
    </source>
</evidence>
<dbReference type="AlphaFoldDB" id="A0A9D2CRX2"/>
<reference evidence="10" key="1">
    <citation type="journal article" date="2021" name="PeerJ">
        <title>Extensive microbial diversity within the chicken gut microbiome revealed by metagenomics and culture.</title>
        <authorList>
            <person name="Gilroy R."/>
            <person name="Ravi A."/>
            <person name="Getino M."/>
            <person name="Pursley I."/>
            <person name="Horton D.L."/>
            <person name="Alikhan N.F."/>
            <person name="Baker D."/>
            <person name="Gharbi K."/>
            <person name="Hall N."/>
            <person name="Watson M."/>
            <person name="Adriaenssens E.M."/>
            <person name="Foster-Nyarko E."/>
            <person name="Jarju S."/>
            <person name="Secka A."/>
            <person name="Antonio M."/>
            <person name="Oren A."/>
            <person name="Chaudhuri R.R."/>
            <person name="La Ragione R."/>
            <person name="Hildebrand F."/>
            <person name="Pallen M.J."/>
        </authorList>
    </citation>
    <scope>NUCLEOTIDE SEQUENCE</scope>
    <source>
        <strain evidence="10">1345</strain>
    </source>
</reference>
<proteinExistence type="inferred from homology"/>
<reference evidence="10" key="2">
    <citation type="submission" date="2021-04" db="EMBL/GenBank/DDBJ databases">
        <authorList>
            <person name="Gilroy R."/>
        </authorList>
    </citation>
    <scope>NUCLEOTIDE SEQUENCE</scope>
    <source>
        <strain evidence="10">1345</strain>
    </source>
</reference>
<evidence type="ECO:0000256" key="1">
    <source>
        <dbReference type="ARBA" id="ARBA00007495"/>
    </source>
</evidence>
<comment type="similarity">
    <text evidence="1 7">Belongs to the glycosyl hydrolase 10 (cellulase F) family.</text>
</comment>
<name>A0A9D2CRX2_9FIRM</name>
<accession>A0A9D2CRX2</accession>
<evidence type="ECO:0000256" key="4">
    <source>
        <dbReference type="ARBA" id="ARBA00023295"/>
    </source>
</evidence>
<dbReference type="InterPro" id="IPR001000">
    <property type="entry name" value="GH10_dom"/>
</dbReference>
<sequence length="382" mass="43654">MRFKKIMTLALAGALSASAFALTGCGGEKKLWQYYEDYFKIGCTMNYGTQAQYDDIAGEFNSMTCENEMKWEALEPTEGDFTFTVADDMVAFAKEHGMAVRGHCLAWHNPLSLPSWVFVEGEGAEATTASFEKIKERLVNHATAVVEHFGSDVYAWDVWNEMLTDSYTTDETDLYRIDSGWHNICGLNGDETPEEREAANEKIEELIVATFEAAREAAPADTKLFYNEYLTNNTYKVEKLLTMLDRLLEKGCEIDGVGIQCHYDINNFDSEMLDYVIKEIGKRGLEVQITEYDFSMYHYNNDTTLFYDEFTEDMSALQASCVGKLFEVCRNNKDIVTAVVQWGVADDDSYLFNMPVEGRQDWPYIFDAEHQKKEAYYAIIDF</sequence>
<evidence type="ECO:0000256" key="3">
    <source>
        <dbReference type="ARBA" id="ARBA00023277"/>
    </source>
</evidence>
<dbReference type="SMART" id="SM00633">
    <property type="entry name" value="Glyco_10"/>
    <property type="match status" value="1"/>
</dbReference>
<dbReference type="PANTHER" id="PTHR31490:SF90">
    <property type="entry name" value="ENDO-1,4-BETA-XYLANASE A"/>
    <property type="match status" value="1"/>
</dbReference>
<dbReference type="InterPro" id="IPR044846">
    <property type="entry name" value="GH10"/>
</dbReference>
<dbReference type="InterPro" id="IPR017853">
    <property type="entry name" value="GH"/>
</dbReference>
<feature type="active site" description="Nucleophile" evidence="6">
    <location>
        <position position="291"/>
    </location>
</feature>
<dbReference type="PROSITE" id="PS00591">
    <property type="entry name" value="GH10_1"/>
    <property type="match status" value="1"/>
</dbReference>
<evidence type="ECO:0000313" key="10">
    <source>
        <dbReference type="EMBL" id="HIY96107.1"/>
    </source>
</evidence>
<evidence type="ECO:0000256" key="6">
    <source>
        <dbReference type="PROSITE-ProRule" id="PRU10061"/>
    </source>
</evidence>
<feature type="domain" description="GH10" evidence="9">
    <location>
        <begin position="25"/>
        <end position="382"/>
    </location>
</feature>
<dbReference type="GO" id="GO:0000272">
    <property type="term" value="P:polysaccharide catabolic process"/>
    <property type="evidence" value="ECO:0007669"/>
    <property type="project" value="UniProtKB-KW"/>
</dbReference>
<dbReference type="Proteomes" id="UP000886750">
    <property type="component" value="Unassembled WGS sequence"/>
</dbReference>
<feature type="signal peptide" evidence="8">
    <location>
        <begin position="1"/>
        <end position="21"/>
    </location>
</feature>
<dbReference type="GO" id="GO:0031176">
    <property type="term" value="F:endo-1,4-beta-xylanase activity"/>
    <property type="evidence" value="ECO:0007669"/>
    <property type="project" value="UniProtKB-EC"/>
</dbReference>
<comment type="caution">
    <text evidence="10">The sequence shown here is derived from an EMBL/GenBank/DDBJ whole genome shotgun (WGS) entry which is preliminary data.</text>
</comment>
<dbReference type="InterPro" id="IPR031158">
    <property type="entry name" value="GH10_AS"/>
</dbReference>
<keyword evidence="4 7" id="KW-0326">Glycosidase</keyword>
<comment type="catalytic activity">
    <reaction evidence="7">
        <text>Endohydrolysis of (1-&gt;4)-beta-D-xylosidic linkages in xylans.</text>
        <dbReference type="EC" id="3.2.1.8"/>
    </reaction>
</comment>
<gene>
    <name evidence="10" type="ORF">H9729_00285</name>
</gene>